<feature type="signal peptide" evidence="1">
    <location>
        <begin position="1"/>
        <end position="19"/>
    </location>
</feature>
<name>A0ABU0W573_9GAMM</name>
<dbReference type="NCBIfam" id="TIGR04312">
    <property type="entry name" value="choice_anch_B"/>
    <property type="match status" value="1"/>
</dbReference>
<dbReference type="EMBL" id="JAVDDT010000002">
    <property type="protein sequence ID" value="MDQ2069168.1"/>
    <property type="molecule type" value="Genomic_DNA"/>
</dbReference>
<sequence>MKALIATFLALALSIPASAQAFLSAECEDGMAGPYPCSRVDLLAFMPASSLGGGTFNDVWGWTDPETGREYAIVGRFGGTSFVDITDPSDPVFLGQLPTRSVSSGAASRSPDKSRSQLLCHDDCEAPTPGDGSAGSAWRDAKVYADHAFIVSEEAGHGMQVFDLRRLRDVSDPPVTFDEDAHYSGFGNAHNIELNVATGMAYAVGSQTFNGGPHFIDVTDPQNPSPSGGYGGDGYTHDAQCVIYSGPDEDFHGHEVCFNSNENSLTLLDVSDHSSPTMISRTVYPNVAYTHQGWLSEDQRWFYLNDEMDARSHNTRTRTVVWDVSDLRNPVVADQYYSPDIAIAHNNYVRGGFLYQSNYTSGLRILDISRPDRPVEYAYLDSQPGTHAHQFRGTWSNFPWFESGTVVFTDIEDGLFIVKPLLPLDEIVEANLQLTANLQAPMAIRMGNWTRGARVRVQIENAGPFPAGGVELLASLPVRGEIRLLESADADCIDGGRKLRCRLDSLQAGAAVVLDLDVRSEDAVDEGLIVSVTSELNDPDMGDNRVHVSLPRPDLALPFAQLEEGGSGCSLAQRDPLLAALLLIAFSGLFRARRRRSP</sequence>
<dbReference type="RefSeq" id="WP_306727659.1">
    <property type="nucleotide sequence ID" value="NZ_JAVDDT010000002.1"/>
</dbReference>
<accession>A0ABU0W573</accession>
<evidence type="ECO:0000256" key="1">
    <source>
        <dbReference type="SAM" id="SignalP"/>
    </source>
</evidence>
<dbReference type="InterPro" id="IPR027589">
    <property type="entry name" value="Choice_anch_B"/>
</dbReference>
<protein>
    <submittedName>
        <fullName evidence="2">Choice-of-anchor B family protein</fullName>
    </submittedName>
</protein>
<comment type="caution">
    <text evidence="2">The sequence shown here is derived from an EMBL/GenBank/DDBJ whole genome shotgun (WGS) entry which is preliminary data.</text>
</comment>
<keyword evidence="3" id="KW-1185">Reference proteome</keyword>
<dbReference type="Proteomes" id="UP001239019">
    <property type="component" value="Unassembled WGS sequence"/>
</dbReference>
<feature type="chain" id="PRO_5046747776" evidence="1">
    <location>
        <begin position="20"/>
        <end position="598"/>
    </location>
</feature>
<proteinExistence type="predicted"/>
<evidence type="ECO:0000313" key="2">
    <source>
        <dbReference type="EMBL" id="MDQ2069168.1"/>
    </source>
</evidence>
<evidence type="ECO:0000313" key="3">
    <source>
        <dbReference type="Proteomes" id="UP001239019"/>
    </source>
</evidence>
<dbReference type="PANTHER" id="PTHR38787">
    <property type="entry name" value="REGULATORY P DOMAIN-CONTAINING PROTEIN"/>
    <property type="match status" value="1"/>
</dbReference>
<gene>
    <name evidence="2" type="ORF">RBH19_04725</name>
</gene>
<dbReference type="Pfam" id="PF08309">
    <property type="entry name" value="LVIVD"/>
    <property type="match status" value="2"/>
</dbReference>
<keyword evidence="1" id="KW-0732">Signal</keyword>
<reference evidence="2 3" key="1">
    <citation type="submission" date="2023-08" db="EMBL/GenBank/DDBJ databases">
        <title>Whole-genome sequencing of halo(alkali)philic microorganisms from hypersaline lakes.</title>
        <authorList>
            <person name="Sorokin D.Y."/>
            <person name="Abbas B."/>
            <person name="Merkel A.Y."/>
        </authorList>
    </citation>
    <scope>NUCLEOTIDE SEQUENCE [LARGE SCALE GENOMIC DNA]</scope>
    <source>
        <strain evidence="2 3">AB-CW4</strain>
    </source>
</reference>
<dbReference type="PANTHER" id="PTHR38787:SF3">
    <property type="entry name" value="REGULATORY P DOMAIN-CONTAINING PROTEIN"/>
    <property type="match status" value="1"/>
</dbReference>
<dbReference type="InterPro" id="IPR013211">
    <property type="entry name" value="LVIVD"/>
</dbReference>
<organism evidence="2 3">
    <name type="scientific">Natronospira bacteriovora</name>
    <dbReference type="NCBI Taxonomy" id="3069753"/>
    <lineage>
        <taxon>Bacteria</taxon>
        <taxon>Pseudomonadati</taxon>
        <taxon>Pseudomonadota</taxon>
        <taxon>Gammaproteobacteria</taxon>
        <taxon>Natronospirales</taxon>
        <taxon>Natronospiraceae</taxon>
        <taxon>Natronospira</taxon>
    </lineage>
</organism>